<evidence type="ECO:0000313" key="2">
    <source>
        <dbReference type="Proteomes" id="UP001239111"/>
    </source>
</evidence>
<protein>
    <submittedName>
        <fullName evidence="1">Uncharacterized protein</fullName>
    </submittedName>
</protein>
<name>A0ACC2NUA6_9HYME</name>
<dbReference type="Proteomes" id="UP001239111">
    <property type="component" value="Chromosome 3"/>
</dbReference>
<keyword evidence="2" id="KW-1185">Reference proteome</keyword>
<reference evidence="1" key="1">
    <citation type="submission" date="2023-04" db="EMBL/GenBank/DDBJ databases">
        <title>A chromosome-level genome assembly of the parasitoid wasp Eretmocerus hayati.</title>
        <authorList>
            <person name="Zhong Y."/>
            <person name="Liu S."/>
            <person name="Liu Y."/>
        </authorList>
    </citation>
    <scope>NUCLEOTIDE SEQUENCE</scope>
    <source>
        <strain evidence="1">ZJU_SS_LIU_2023</strain>
    </source>
</reference>
<sequence>MGHEPTTSVRTIFRNKSRVAISRKGSQHSSFTSVRGRKDKAALGVKKMQGGVGIDTTKGTLDSSPGHEQRRVAKSPDYSMIREARVSTCALSTGTYLSRMSIPPLDPTRALHS</sequence>
<proteinExistence type="predicted"/>
<evidence type="ECO:0000313" key="1">
    <source>
        <dbReference type="EMBL" id="KAJ8674458.1"/>
    </source>
</evidence>
<gene>
    <name evidence="1" type="ORF">QAD02_005720</name>
</gene>
<dbReference type="EMBL" id="CM056743">
    <property type="protein sequence ID" value="KAJ8674458.1"/>
    <property type="molecule type" value="Genomic_DNA"/>
</dbReference>
<comment type="caution">
    <text evidence="1">The sequence shown here is derived from an EMBL/GenBank/DDBJ whole genome shotgun (WGS) entry which is preliminary data.</text>
</comment>
<accession>A0ACC2NUA6</accession>
<organism evidence="1 2">
    <name type="scientific">Eretmocerus hayati</name>
    <dbReference type="NCBI Taxonomy" id="131215"/>
    <lineage>
        <taxon>Eukaryota</taxon>
        <taxon>Metazoa</taxon>
        <taxon>Ecdysozoa</taxon>
        <taxon>Arthropoda</taxon>
        <taxon>Hexapoda</taxon>
        <taxon>Insecta</taxon>
        <taxon>Pterygota</taxon>
        <taxon>Neoptera</taxon>
        <taxon>Endopterygota</taxon>
        <taxon>Hymenoptera</taxon>
        <taxon>Apocrita</taxon>
        <taxon>Proctotrupomorpha</taxon>
        <taxon>Chalcidoidea</taxon>
        <taxon>Aphelinidae</taxon>
        <taxon>Aphelininae</taxon>
        <taxon>Eretmocerus</taxon>
    </lineage>
</organism>